<proteinExistence type="predicted"/>
<name>A0A6J5L3J6_9CAUD</name>
<sequence length="839" mass="85632">MTQSVTTDQGTIIIPGAYPRYDVASTNNALPTSGVLMLVGEADAGPDFSLELDLEQNAFGPDQDADVKSKYKSGPLVDAYLAAIAPATDPQITGAPAKIVLAKTNPSAKATLTLNRFDSTAYGVIADKSFGKSGNLINVSVEAASAEAVPTTGSFTYIPAVGTVAIDFRVNGAASVSTTLGANASPAVARAAIAGLSGLAATGAADRAAAPASGNIALTALTSNSAQVDVTVAFAVLPVIGDTFVVPSGSVIAGTANANVGAYVVTAASANQLVATKLSDGGKSGATPGTVTALSSVVSGALSGTPANDMKVFSPMVISNAAGNPIDGAGKSLEIGELTTGTDLLSRTAFALNATPVTFVSKAAGAKLITSATEYIATLHVNRQLDNSQQDFTVGGDVVLTLGYTGTSCAVAINDTTFTTTVVGGAGTSLSVNLADFPTLNDLATFINSKPGYNCQVGSGIFGQLSTKALDDVSVGAATTFGAATARLKADAFKLFKAINEQGALIQLQDSNGLIVQASKGLPAPSALAFLSGGTKGGTTAAAFSNAITALENVRGNFVIPLVSRDATADIADGLTESTSTYQIDAVNAAVKSHCIKMSALKRRRSRQFAVSKKDTFAAVKLAASNVAFFRGVMTFQDQKTLSVDGTIKQQQPWMGAVLACAMQAAGFYRPIVNKGINCSGVLQAARDFDDRSIDQMEQALIAGLLPAKKADGGGFVWVSDQTTYGKDSNFVFNSLQAVYMADTLAAYVGTNMEKSFVGQSLADVTAQTALSSLSSLLKDAQRLKMIAPSDDAPAGFKNAKIKIVGPSMFVSFEAKLAGALYFVPINFLVSQITQTAST</sequence>
<organism evidence="1">
    <name type="scientific">uncultured Caudovirales phage</name>
    <dbReference type="NCBI Taxonomy" id="2100421"/>
    <lineage>
        <taxon>Viruses</taxon>
        <taxon>Duplodnaviria</taxon>
        <taxon>Heunggongvirae</taxon>
        <taxon>Uroviricota</taxon>
        <taxon>Caudoviricetes</taxon>
        <taxon>Peduoviridae</taxon>
        <taxon>Maltschvirus</taxon>
        <taxon>Maltschvirus maltsch</taxon>
    </lineage>
</organism>
<accession>A0A6J5L3J6</accession>
<protein>
    <submittedName>
        <fullName evidence="1">Uncharacterized protein</fullName>
    </submittedName>
</protein>
<dbReference type="EMBL" id="LR796209">
    <property type="protein sequence ID" value="CAB4127110.1"/>
    <property type="molecule type" value="Genomic_DNA"/>
</dbReference>
<gene>
    <name evidence="1" type="ORF">UFOVP75_64</name>
</gene>
<evidence type="ECO:0000313" key="1">
    <source>
        <dbReference type="EMBL" id="CAB4127110.1"/>
    </source>
</evidence>
<reference evidence="1" key="1">
    <citation type="submission" date="2020-04" db="EMBL/GenBank/DDBJ databases">
        <authorList>
            <person name="Chiriac C."/>
            <person name="Salcher M."/>
            <person name="Ghai R."/>
            <person name="Kavagutti S V."/>
        </authorList>
    </citation>
    <scope>NUCLEOTIDE SEQUENCE</scope>
</reference>